<gene>
    <name evidence="5" type="ORF">UK15_37370</name>
</gene>
<sequence length="891" mass="95093">MSHPTTIDQGIALDARGIRFQGGPQLVLCASLFYFRLPREQWRARLAQVRASGYTCVDVYLPWNFHETAPGRWSFEGRRDVAAFLDLAWEEGLYVIARPGPYICSEWDGGALPAWLGLDPQLRVRQHEPRFLDRVTAWFDQALPLLAEREYPANGPVIMVQLENELDFFDCEDRTGYLTALRDQAVRHGITVPLIACSGQGDLEGATGDVPGVVPACNFYPDDDSPHIEPEVRRYAELLAERDLPLLITETNRRHRTLRRLLASGASLIAPYLQSSGWNFGYTPSAGNWGRPGNLMSHGYDFGGYVSSTGTERPEYAEAQILARVIDTLGPRLALATPTAPHTPVTTDFPTSSSPSALRLDGGGRLLAVPHLGTRTGTGTGAGTGTGTGTGPDSGTAVVNGVPVAVAADSCPLMLVDVPLTPWGHDGTLTLASADLVAAGEGVLVFSSEVPVTVVVGDLRVEIPAPTAGVPGRATAKGLTLVALAPAEAVRLRATDRDGTVHLEAPAPARPAPAPVEVRRTRRRAATAPELATGRHELPPTLESLGVYRGRGTYRTTTDLTGVDELLLVGAADIVDLSVAGRVRPTIAGFGATRRINVREATGAVDVEAVVEIWGHANFDDARLPALRLGALRGLGTLWTVRETADVSALWSVHGHWAGRPAPLRELGGWSSTRVGLPVTYTREIRSATAAALHLKGVVEPVRVTVTDGEPLTDDTVPEPHAAHSVHTVHAEDPWVPLPAGTHRISVTLPHHPSGGGLRAELLALDPVTDWTCSAQDDDLLTGFATEAAPGQEVLLPLTLAPGEEAWLDVDLPESHGGLLLRPDGTQIRVTGWAGGECVGRVWVGDRPDFSGGDANVLWIPPGWSGLTLLVRGTAGPEVPELRVLRLESSD</sequence>
<dbReference type="STRING" id="284040.UK15_37370"/>
<dbReference type="SUPFAM" id="SSF51445">
    <property type="entry name" value="(Trans)glycosidases"/>
    <property type="match status" value="1"/>
</dbReference>
<evidence type="ECO:0000313" key="6">
    <source>
        <dbReference type="Proteomes" id="UP000034786"/>
    </source>
</evidence>
<accession>A0A0M2GBP4</accession>
<evidence type="ECO:0000256" key="1">
    <source>
        <dbReference type="ARBA" id="ARBA00009809"/>
    </source>
</evidence>
<reference evidence="6" key="1">
    <citation type="submission" date="2015-02" db="EMBL/GenBank/DDBJ databases">
        <authorList>
            <person name="Ju K.-S."/>
            <person name="Doroghazi J.R."/>
            <person name="Metcalf W."/>
        </authorList>
    </citation>
    <scope>NUCLEOTIDE SEQUENCE [LARGE SCALE GENOMIC DNA]</scope>
    <source>
        <strain evidence="6">NRRL B-16380</strain>
    </source>
</reference>
<dbReference type="Proteomes" id="UP000034786">
    <property type="component" value="Unassembled WGS sequence"/>
</dbReference>
<dbReference type="GO" id="GO:0005975">
    <property type="term" value="P:carbohydrate metabolic process"/>
    <property type="evidence" value="ECO:0007669"/>
    <property type="project" value="InterPro"/>
</dbReference>
<dbReference type="InterPro" id="IPR031330">
    <property type="entry name" value="Gly_Hdrlase_35_cat"/>
</dbReference>
<dbReference type="PANTHER" id="PTHR23421">
    <property type="entry name" value="BETA-GALACTOSIDASE RELATED"/>
    <property type="match status" value="1"/>
</dbReference>
<dbReference type="Gene3D" id="3.20.20.80">
    <property type="entry name" value="Glycosidases"/>
    <property type="match status" value="1"/>
</dbReference>
<feature type="compositionally biased region" description="Low complexity" evidence="3">
    <location>
        <begin position="337"/>
        <end position="347"/>
    </location>
</feature>
<feature type="compositionally biased region" description="Gly residues" evidence="3">
    <location>
        <begin position="376"/>
        <end position="392"/>
    </location>
</feature>
<proteinExistence type="inferred from homology"/>
<dbReference type="PRINTS" id="PR00742">
    <property type="entry name" value="GLHYDRLASE35"/>
</dbReference>
<dbReference type="InterPro" id="IPR001944">
    <property type="entry name" value="Glycoside_Hdrlase_35"/>
</dbReference>
<dbReference type="InterPro" id="IPR017853">
    <property type="entry name" value="GH"/>
</dbReference>
<feature type="region of interest" description="Disordered" evidence="3">
    <location>
        <begin position="337"/>
        <end position="356"/>
    </location>
</feature>
<keyword evidence="6" id="KW-1185">Reference proteome</keyword>
<dbReference type="AlphaFoldDB" id="A0A0M2GBP4"/>
<evidence type="ECO:0000256" key="3">
    <source>
        <dbReference type="SAM" id="MobiDB-lite"/>
    </source>
</evidence>
<dbReference type="PATRIC" id="fig|284040.3.peg.7033"/>
<evidence type="ECO:0000256" key="2">
    <source>
        <dbReference type="RuleBase" id="RU003679"/>
    </source>
</evidence>
<evidence type="ECO:0000259" key="4">
    <source>
        <dbReference type="Pfam" id="PF01301"/>
    </source>
</evidence>
<dbReference type="GO" id="GO:0004553">
    <property type="term" value="F:hydrolase activity, hydrolyzing O-glycosyl compounds"/>
    <property type="evidence" value="ECO:0007669"/>
    <property type="project" value="InterPro"/>
</dbReference>
<comment type="caution">
    <text evidence="5">The sequence shown here is derived from an EMBL/GenBank/DDBJ whole genome shotgun (WGS) entry which is preliminary data.</text>
</comment>
<feature type="region of interest" description="Disordered" evidence="3">
    <location>
        <begin position="370"/>
        <end position="395"/>
    </location>
</feature>
<comment type="similarity">
    <text evidence="1 2">Belongs to the glycosyl hydrolase 35 family.</text>
</comment>
<dbReference type="EMBL" id="JYJH01000058">
    <property type="protein sequence ID" value="KJK34129.1"/>
    <property type="molecule type" value="Genomic_DNA"/>
</dbReference>
<dbReference type="RefSeq" id="WP_031140153.1">
    <property type="nucleotide sequence ID" value="NZ_JYJH01000058.1"/>
</dbReference>
<dbReference type="Pfam" id="PF01301">
    <property type="entry name" value="Glyco_hydro_35"/>
    <property type="match status" value="1"/>
</dbReference>
<evidence type="ECO:0000313" key="5">
    <source>
        <dbReference type="EMBL" id="KJK34129.1"/>
    </source>
</evidence>
<organism evidence="5 6">
    <name type="scientific">Streptomyces variegatus</name>
    <dbReference type="NCBI Taxonomy" id="284040"/>
    <lineage>
        <taxon>Bacteria</taxon>
        <taxon>Bacillati</taxon>
        <taxon>Actinomycetota</taxon>
        <taxon>Actinomycetes</taxon>
        <taxon>Kitasatosporales</taxon>
        <taxon>Streptomycetaceae</taxon>
        <taxon>Streptomyces</taxon>
    </lineage>
</organism>
<protein>
    <submittedName>
        <fullName evidence="5">Beta-galactosidase</fullName>
    </submittedName>
</protein>
<name>A0A0M2GBP4_9ACTN</name>
<feature type="domain" description="Glycoside hydrolase 35 catalytic" evidence="4">
    <location>
        <begin position="21"/>
        <end position="322"/>
    </location>
</feature>